<evidence type="ECO:0000256" key="9">
    <source>
        <dbReference type="SAM" id="Phobius"/>
    </source>
</evidence>
<feature type="transmembrane region" description="Helical" evidence="9">
    <location>
        <begin position="179"/>
        <end position="199"/>
    </location>
</feature>
<feature type="transmembrane region" description="Helical" evidence="9">
    <location>
        <begin position="285"/>
        <end position="310"/>
    </location>
</feature>
<dbReference type="GO" id="GO:0015293">
    <property type="term" value="F:symporter activity"/>
    <property type="evidence" value="ECO:0007669"/>
    <property type="project" value="UniProtKB-KW"/>
</dbReference>
<dbReference type="InterPro" id="IPR050746">
    <property type="entry name" value="DAACS"/>
</dbReference>
<sequence>MRLKGNLMAQIFIAFGIAIILGVIFGPSIEVIKPLGDLFLRLIKFIIAPLILASLVVGVASTGDPKQLGRIGVKTVSYYLVTSAIAVAIGLAFAYLISPGKGVNISVPEAAAQVNETDGVIATLLNIIPENSFTALSSGNILQIIFFAIFVGLAITLVGKKAKPVYQFFEGFAEIMYKITGIVMWFAPIGILGLVAPVVGEYGLSVLMPLLKVILTVAIACFIHVLFVYSMAVKKFAKMSPMKFFKGMAPASIVAFSTCSSAGTLPVTIKNTQDNLGVPKKISSFVLPLGATINMDGTAIYQGVAVVFIAQFYGLELSLIQLLMVVLTAVLASIGAAGVPGAGVIMLAMVLSSVNIPLEGIALIAGIDRILDMFRTTVNILGDASASVVVAATEDGLWSDDVNEPQENELEVSK</sequence>
<protein>
    <submittedName>
        <fullName evidence="10">Na+/H+-dicarboxylate symporter</fullName>
    </submittedName>
</protein>
<evidence type="ECO:0000256" key="2">
    <source>
        <dbReference type="ARBA" id="ARBA00022448"/>
    </source>
</evidence>
<reference evidence="11" key="1">
    <citation type="submission" date="2017-02" db="EMBL/GenBank/DDBJ databases">
        <authorList>
            <person name="Varghese N."/>
            <person name="Submissions S."/>
        </authorList>
    </citation>
    <scope>NUCLEOTIDE SEQUENCE [LARGE SCALE GENOMIC DNA]</scope>
    <source>
        <strain evidence="11">DSM 23966</strain>
    </source>
</reference>
<dbReference type="PANTHER" id="PTHR11958">
    <property type="entry name" value="SODIUM/DICARBOXYLATE SYMPORTER-RELATED"/>
    <property type="match status" value="1"/>
</dbReference>
<dbReference type="InterPro" id="IPR001991">
    <property type="entry name" value="Na-dicarboxylate_symporter"/>
</dbReference>
<dbReference type="GO" id="GO:0005886">
    <property type="term" value="C:plasma membrane"/>
    <property type="evidence" value="ECO:0007669"/>
    <property type="project" value="UniProtKB-SubCell"/>
</dbReference>
<dbReference type="FunFam" id="1.10.3860.10:FF:000001">
    <property type="entry name" value="C4-dicarboxylate transport protein"/>
    <property type="match status" value="1"/>
</dbReference>
<feature type="transmembrane region" description="Helical" evidence="9">
    <location>
        <begin position="345"/>
        <end position="367"/>
    </location>
</feature>
<evidence type="ECO:0000256" key="3">
    <source>
        <dbReference type="ARBA" id="ARBA00022475"/>
    </source>
</evidence>
<accession>A0A1T4Y988</accession>
<dbReference type="PRINTS" id="PR00173">
    <property type="entry name" value="EDTRNSPORT"/>
</dbReference>
<evidence type="ECO:0000256" key="5">
    <source>
        <dbReference type="ARBA" id="ARBA00022847"/>
    </source>
</evidence>
<feature type="transmembrane region" description="Helical" evidence="9">
    <location>
        <begin position="317"/>
        <end position="339"/>
    </location>
</feature>
<name>A0A1T4Y988_9BACL</name>
<keyword evidence="7 9" id="KW-0472">Membrane</keyword>
<feature type="transmembrane region" description="Helical" evidence="9">
    <location>
        <begin position="141"/>
        <end position="158"/>
    </location>
</feature>
<organism evidence="10 11">
    <name type="scientific">Sporosarcina newyorkensis</name>
    <dbReference type="NCBI Taxonomy" id="759851"/>
    <lineage>
        <taxon>Bacteria</taxon>
        <taxon>Bacillati</taxon>
        <taxon>Bacillota</taxon>
        <taxon>Bacilli</taxon>
        <taxon>Bacillales</taxon>
        <taxon>Caryophanaceae</taxon>
        <taxon>Sporosarcina</taxon>
    </lineage>
</organism>
<dbReference type="InterPro" id="IPR036458">
    <property type="entry name" value="Na:dicarbo_symporter_sf"/>
</dbReference>
<dbReference type="GO" id="GO:0006835">
    <property type="term" value="P:dicarboxylic acid transport"/>
    <property type="evidence" value="ECO:0007669"/>
    <property type="project" value="UniProtKB-ARBA"/>
</dbReference>
<dbReference type="Gene3D" id="1.10.3860.10">
    <property type="entry name" value="Sodium:dicarboxylate symporter"/>
    <property type="match status" value="1"/>
</dbReference>
<gene>
    <name evidence="10" type="ORF">SAMN04244570_2060</name>
</gene>
<keyword evidence="11" id="KW-1185">Reference proteome</keyword>
<dbReference type="GO" id="GO:1902475">
    <property type="term" value="P:L-alpha-amino acid transmembrane transport"/>
    <property type="evidence" value="ECO:0007669"/>
    <property type="project" value="UniProtKB-ARBA"/>
</dbReference>
<evidence type="ECO:0000313" key="10">
    <source>
        <dbReference type="EMBL" id="SKA98372.1"/>
    </source>
</evidence>
<comment type="subcellular location">
    <subcellularLocation>
        <location evidence="1">Cell membrane</location>
        <topology evidence="1">Multi-pass membrane protein</topology>
    </subcellularLocation>
</comment>
<evidence type="ECO:0000256" key="7">
    <source>
        <dbReference type="ARBA" id="ARBA00023136"/>
    </source>
</evidence>
<proteinExistence type="predicted"/>
<feature type="transmembrane region" description="Helical" evidence="9">
    <location>
        <begin position="211"/>
        <end position="232"/>
    </location>
</feature>
<feature type="transmembrane region" description="Helical" evidence="9">
    <location>
        <begin position="78"/>
        <end position="97"/>
    </location>
</feature>
<evidence type="ECO:0000256" key="6">
    <source>
        <dbReference type="ARBA" id="ARBA00022989"/>
    </source>
</evidence>
<evidence type="ECO:0000256" key="1">
    <source>
        <dbReference type="ARBA" id="ARBA00004651"/>
    </source>
</evidence>
<keyword evidence="6 9" id="KW-1133">Transmembrane helix</keyword>
<dbReference type="PROSITE" id="PS00714">
    <property type="entry name" value="NA_DICARBOXYL_SYMP_2"/>
    <property type="match status" value="1"/>
</dbReference>
<dbReference type="InterPro" id="IPR018107">
    <property type="entry name" value="Na-dicarboxylate_symporter_CS"/>
</dbReference>
<keyword evidence="3" id="KW-1003">Cell membrane</keyword>
<evidence type="ECO:0000313" key="11">
    <source>
        <dbReference type="Proteomes" id="UP000190042"/>
    </source>
</evidence>
<keyword evidence="4 9" id="KW-0812">Transmembrane</keyword>
<keyword evidence="2" id="KW-0813">Transport</keyword>
<dbReference type="AlphaFoldDB" id="A0A1T4Y988"/>
<feature type="transmembrane region" description="Helical" evidence="9">
    <location>
        <begin position="244"/>
        <end position="265"/>
    </location>
</feature>
<feature type="transmembrane region" description="Helical" evidence="9">
    <location>
        <begin position="38"/>
        <end position="57"/>
    </location>
</feature>
<dbReference type="PANTHER" id="PTHR11958:SF63">
    <property type="entry name" value="AMINO ACID TRANSPORTER"/>
    <property type="match status" value="1"/>
</dbReference>
<evidence type="ECO:0000256" key="8">
    <source>
        <dbReference type="ARBA" id="ARBA00023180"/>
    </source>
</evidence>
<dbReference type="SUPFAM" id="SSF118215">
    <property type="entry name" value="Proton glutamate symport protein"/>
    <property type="match status" value="1"/>
</dbReference>
<evidence type="ECO:0000256" key="4">
    <source>
        <dbReference type="ARBA" id="ARBA00022692"/>
    </source>
</evidence>
<keyword evidence="5" id="KW-0769">Symport</keyword>
<keyword evidence="8" id="KW-0325">Glycoprotein</keyword>
<dbReference type="EMBL" id="FUYJ01000003">
    <property type="protein sequence ID" value="SKA98372.1"/>
    <property type="molecule type" value="Genomic_DNA"/>
</dbReference>
<feature type="transmembrane region" description="Helical" evidence="9">
    <location>
        <begin position="7"/>
        <end position="26"/>
    </location>
</feature>
<dbReference type="Pfam" id="PF00375">
    <property type="entry name" value="SDF"/>
    <property type="match status" value="1"/>
</dbReference>
<dbReference type="Proteomes" id="UP000190042">
    <property type="component" value="Unassembled WGS sequence"/>
</dbReference>